<evidence type="ECO:0000313" key="2">
    <source>
        <dbReference type="Proteomes" id="UP000198788"/>
    </source>
</evidence>
<dbReference type="STRING" id="871741.SAMN05192570_3096"/>
<gene>
    <name evidence="1" type="ORF">SAMN05192570_3096</name>
</gene>
<sequence length="131" mass="14250">MVTGHGLDAPDSGLRAFIEAAFPTVWALETLLRLHREPERSWTPEALVADLRASGPLVEDCLAILERAGLIAQLDGRWRYQPASTTLGELVDRLALTYAERPFSVTGVITKKGSGALQGFADSFRLGGWKS</sequence>
<proteinExistence type="predicted"/>
<accession>A0A1I6TBF1</accession>
<protein>
    <submittedName>
        <fullName evidence="1">Uncharacterized protein</fullName>
    </submittedName>
</protein>
<dbReference type="EMBL" id="FOZV01000009">
    <property type="protein sequence ID" value="SFS86539.1"/>
    <property type="molecule type" value="Genomic_DNA"/>
</dbReference>
<dbReference type="Proteomes" id="UP000198788">
    <property type="component" value="Unassembled WGS sequence"/>
</dbReference>
<keyword evidence="2" id="KW-1185">Reference proteome</keyword>
<reference evidence="2" key="1">
    <citation type="submission" date="2016-10" db="EMBL/GenBank/DDBJ databases">
        <authorList>
            <person name="Varghese N."/>
            <person name="Submissions S."/>
        </authorList>
    </citation>
    <scope>NUCLEOTIDE SEQUENCE [LARGE SCALE GENOMIC DNA]</scope>
    <source>
        <strain evidence="2">CGMCC 1.10683</strain>
    </source>
</reference>
<organism evidence="1 2">
    <name type="scientific">Brevundimonas viscosa</name>
    <dbReference type="NCBI Taxonomy" id="871741"/>
    <lineage>
        <taxon>Bacteria</taxon>
        <taxon>Pseudomonadati</taxon>
        <taxon>Pseudomonadota</taxon>
        <taxon>Alphaproteobacteria</taxon>
        <taxon>Caulobacterales</taxon>
        <taxon>Caulobacteraceae</taxon>
        <taxon>Brevundimonas</taxon>
    </lineage>
</organism>
<dbReference type="AlphaFoldDB" id="A0A1I6TBF1"/>
<name>A0A1I6TBF1_9CAUL</name>
<evidence type="ECO:0000313" key="1">
    <source>
        <dbReference type="EMBL" id="SFS86539.1"/>
    </source>
</evidence>